<evidence type="ECO:0000313" key="2">
    <source>
        <dbReference type="Proteomes" id="UP001374952"/>
    </source>
</evidence>
<gene>
    <name evidence="1" type="ORF">V6250_00150</name>
</gene>
<protein>
    <submittedName>
        <fullName evidence="1">VOC family protein</fullName>
    </submittedName>
</protein>
<reference evidence="1" key="1">
    <citation type="submission" date="2024-02" db="EMBL/GenBank/DDBJ databases">
        <title>Bacteria isolated from the canopy kelp, Nereocystis luetkeana.</title>
        <authorList>
            <person name="Pfister C.A."/>
            <person name="Younker I.T."/>
            <person name="Light S.H."/>
        </authorList>
    </citation>
    <scope>NUCLEOTIDE SEQUENCE</scope>
    <source>
        <strain evidence="1">TN.2.01</strain>
    </source>
</reference>
<proteinExistence type="predicted"/>
<accession>A0ACC6QYE1</accession>
<evidence type="ECO:0000313" key="1">
    <source>
        <dbReference type="EMBL" id="MEL0602555.1"/>
    </source>
</evidence>
<dbReference type="Proteomes" id="UP001374952">
    <property type="component" value="Unassembled WGS sequence"/>
</dbReference>
<comment type="caution">
    <text evidence="1">The sequence shown here is derived from an EMBL/GenBank/DDBJ whole genome shotgun (WGS) entry which is preliminary data.</text>
</comment>
<name>A0ACC6QYE1_9GAMM</name>
<keyword evidence="2" id="KW-1185">Reference proteome</keyword>
<organism evidence="1 2">
    <name type="scientific">Pseudoalteromonas undina</name>
    <dbReference type="NCBI Taxonomy" id="43660"/>
    <lineage>
        <taxon>Bacteria</taxon>
        <taxon>Pseudomonadati</taxon>
        <taxon>Pseudomonadota</taxon>
        <taxon>Gammaproteobacteria</taxon>
        <taxon>Alteromonadales</taxon>
        <taxon>Pseudoalteromonadaceae</taxon>
        <taxon>Pseudoalteromonas</taxon>
    </lineage>
</organism>
<dbReference type="EMBL" id="JBAKAX010000001">
    <property type="protein sequence ID" value="MEL0602555.1"/>
    <property type="molecule type" value="Genomic_DNA"/>
</dbReference>
<sequence length="118" mass="13289">MSNHEKLNYVEFPACDLTATKSFFTNVFNWQFTDYGPEYTAFSGQGLDGGFFKAPLKSLTQLGAALLVFYSNDIHATYKKVTLHGGKIIKPIFEFPGGCRFHFTEPSGNEFAVWSEKQ</sequence>